<keyword evidence="2" id="KW-0472">Membrane</keyword>
<proteinExistence type="inferred from homology"/>
<dbReference type="PANTHER" id="PTHR43149">
    <property type="entry name" value="ENOYL-COA HYDRATASE"/>
    <property type="match status" value="1"/>
</dbReference>
<dbReference type="InterPro" id="IPR029045">
    <property type="entry name" value="ClpP/crotonase-like_dom_sf"/>
</dbReference>
<evidence type="ECO:0000313" key="3">
    <source>
        <dbReference type="EMBL" id="KAF9686143.1"/>
    </source>
</evidence>
<keyword evidence="2" id="KW-0812">Transmembrane</keyword>
<evidence type="ECO:0000256" key="2">
    <source>
        <dbReference type="SAM" id="Phobius"/>
    </source>
</evidence>
<name>A0A835N4K6_9ROSI</name>
<evidence type="ECO:0000256" key="1">
    <source>
        <dbReference type="ARBA" id="ARBA00005254"/>
    </source>
</evidence>
<evidence type="ECO:0000313" key="4">
    <source>
        <dbReference type="Proteomes" id="UP000657918"/>
    </source>
</evidence>
<dbReference type="InterPro" id="IPR045002">
    <property type="entry name" value="Ech1-like"/>
</dbReference>
<dbReference type="OrthoDB" id="14970at2759"/>
<dbReference type="SUPFAM" id="SSF52096">
    <property type="entry name" value="ClpP/crotonase"/>
    <property type="match status" value="1"/>
</dbReference>
<feature type="transmembrane region" description="Helical" evidence="2">
    <location>
        <begin position="51"/>
        <end position="70"/>
    </location>
</feature>
<reference evidence="3 4" key="1">
    <citation type="submission" date="2020-10" db="EMBL/GenBank/DDBJ databases">
        <title>Plant Genome Project.</title>
        <authorList>
            <person name="Zhang R.-G."/>
        </authorList>
    </citation>
    <scope>NUCLEOTIDE SEQUENCE [LARGE SCALE GENOMIC DNA]</scope>
    <source>
        <strain evidence="3">FAFU-HL-1</strain>
        <tissue evidence="3">Leaf</tissue>
    </source>
</reference>
<gene>
    <name evidence="3" type="ORF">SADUNF_Sadunf03G0127800</name>
</gene>
<accession>A0A835N4K6</accession>
<dbReference type="Proteomes" id="UP000657918">
    <property type="component" value="Unassembled WGS sequence"/>
</dbReference>
<comment type="caution">
    <text evidence="3">The sequence shown here is derived from an EMBL/GenBank/DDBJ whole genome shotgun (WGS) entry which is preliminary data.</text>
</comment>
<comment type="similarity">
    <text evidence="1">Belongs to the enoyl-CoA hydratase/isomerase family.</text>
</comment>
<keyword evidence="4" id="KW-1185">Reference proteome</keyword>
<dbReference type="GO" id="GO:0051750">
    <property type="term" value="F:delta(3,5)-delta(2,4)-dienoyl-CoA isomerase activity"/>
    <property type="evidence" value="ECO:0007669"/>
    <property type="project" value="TreeGrafter"/>
</dbReference>
<dbReference type="GO" id="GO:0005777">
    <property type="term" value="C:peroxisome"/>
    <property type="evidence" value="ECO:0007669"/>
    <property type="project" value="TreeGrafter"/>
</dbReference>
<organism evidence="3 4">
    <name type="scientific">Salix dunnii</name>
    <dbReference type="NCBI Taxonomy" id="1413687"/>
    <lineage>
        <taxon>Eukaryota</taxon>
        <taxon>Viridiplantae</taxon>
        <taxon>Streptophyta</taxon>
        <taxon>Embryophyta</taxon>
        <taxon>Tracheophyta</taxon>
        <taxon>Spermatophyta</taxon>
        <taxon>Magnoliopsida</taxon>
        <taxon>eudicotyledons</taxon>
        <taxon>Gunneridae</taxon>
        <taxon>Pentapetalae</taxon>
        <taxon>rosids</taxon>
        <taxon>fabids</taxon>
        <taxon>Malpighiales</taxon>
        <taxon>Salicaceae</taxon>
        <taxon>Saliceae</taxon>
        <taxon>Salix</taxon>
    </lineage>
</organism>
<dbReference type="PANTHER" id="PTHR43149:SF1">
    <property type="entry name" value="DELTA(3,5)-DELTA(2,4)-DIENOYL-COA ISOMERASE, MITOCHONDRIAL"/>
    <property type="match status" value="1"/>
</dbReference>
<keyword evidence="2" id="KW-1133">Transmembrane helix</keyword>
<sequence length="71" mass="8116">MAFERCRKPVIAAIEGAHWYCESLKDAFFSAKEVALGLTAGSWTLQRFSGIVEFGDGFVFLSFIGFIYYYW</sequence>
<protein>
    <submittedName>
        <fullName evidence="3">Uncharacterized protein</fullName>
    </submittedName>
</protein>
<dbReference type="EMBL" id="JADGMS010000003">
    <property type="protein sequence ID" value="KAF9686143.1"/>
    <property type="molecule type" value="Genomic_DNA"/>
</dbReference>
<dbReference type="AlphaFoldDB" id="A0A835N4K6"/>